<feature type="transmembrane region" description="Helical" evidence="2">
    <location>
        <begin position="30"/>
        <end position="49"/>
    </location>
</feature>
<sequence>MVKRGRGRVLPPEWRQPDDMTQAGQSRGTGVIFALVAIALILAIAFFYLTRESEVKESRAITEAAESDDSAARLVGDAAHEAVRDVRRQN</sequence>
<organism evidence="3 4">
    <name type="scientific">Sphingobium herbicidovorans (strain ATCC 700291 / DSM 11019 / CCUG 56400 / KCTC 2939 / LMG 18315 / NBRC 16415 / MH)</name>
    <name type="common">Sphingomonas herbicidovorans</name>
    <dbReference type="NCBI Taxonomy" id="1219045"/>
    <lineage>
        <taxon>Bacteria</taxon>
        <taxon>Pseudomonadati</taxon>
        <taxon>Pseudomonadota</taxon>
        <taxon>Alphaproteobacteria</taxon>
        <taxon>Sphingomonadales</taxon>
        <taxon>Sphingomonadaceae</taxon>
        <taxon>Sphingobium</taxon>
    </lineage>
</organism>
<name>A0A086PFC9_SPHHM</name>
<keyword evidence="4" id="KW-1185">Reference proteome</keyword>
<feature type="region of interest" description="Disordered" evidence="1">
    <location>
        <begin position="1"/>
        <end position="24"/>
    </location>
</feature>
<dbReference type="STRING" id="76947.GCA_002080435_00669"/>
<keyword evidence="2" id="KW-0472">Membrane</keyword>
<dbReference type="PATRIC" id="fig|1219045.3.peg.351"/>
<keyword evidence="2" id="KW-1133">Transmembrane helix</keyword>
<evidence type="ECO:0000256" key="2">
    <source>
        <dbReference type="SAM" id="Phobius"/>
    </source>
</evidence>
<dbReference type="EMBL" id="JFZA02000001">
    <property type="protein sequence ID" value="KFG92097.1"/>
    <property type="molecule type" value="Genomic_DNA"/>
</dbReference>
<proteinExistence type="predicted"/>
<dbReference type="Proteomes" id="UP000024284">
    <property type="component" value="Unassembled WGS sequence"/>
</dbReference>
<dbReference type="RefSeq" id="WP_322787630.1">
    <property type="nucleotide sequence ID" value="NZ_BCZD01000001.1"/>
</dbReference>
<evidence type="ECO:0000313" key="3">
    <source>
        <dbReference type="EMBL" id="KFG92097.1"/>
    </source>
</evidence>
<dbReference type="AlphaFoldDB" id="A0A086PFC9"/>
<protein>
    <submittedName>
        <fullName evidence="3">Uncharacterized protein</fullName>
    </submittedName>
</protein>
<evidence type="ECO:0000313" key="4">
    <source>
        <dbReference type="Proteomes" id="UP000024284"/>
    </source>
</evidence>
<keyword evidence="2" id="KW-0812">Transmembrane</keyword>
<comment type="caution">
    <text evidence="3">The sequence shown here is derived from an EMBL/GenBank/DDBJ whole genome shotgun (WGS) entry which is preliminary data.</text>
</comment>
<accession>A0A086PFC9</accession>
<reference evidence="3" key="1">
    <citation type="submission" date="2014-08" db="EMBL/GenBank/DDBJ databases">
        <title>Draft genome sequences of Sphingobium herbicidovorans.</title>
        <authorList>
            <person name="Gan H.M."/>
            <person name="Gan H.Y."/>
            <person name="Savka M.A."/>
        </authorList>
    </citation>
    <scope>NUCLEOTIDE SEQUENCE [LARGE SCALE GENOMIC DNA]</scope>
    <source>
        <strain evidence="3">NBRC 16415</strain>
    </source>
</reference>
<evidence type="ECO:0000256" key="1">
    <source>
        <dbReference type="SAM" id="MobiDB-lite"/>
    </source>
</evidence>
<gene>
    <name evidence="3" type="ORF">BV98_000349</name>
</gene>